<dbReference type="PANTHER" id="PTHR46141">
    <property type="entry name" value="SODIUM LEAK CHANNEL NON-SELECTIVE PROTEIN"/>
    <property type="match status" value="1"/>
</dbReference>
<keyword evidence="2" id="KW-1185">Reference proteome</keyword>
<feature type="non-terminal residue" evidence="1">
    <location>
        <position position="51"/>
    </location>
</feature>
<evidence type="ECO:0000313" key="2">
    <source>
        <dbReference type="Proteomes" id="UP001381693"/>
    </source>
</evidence>
<dbReference type="GO" id="GO:0032230">
    <property type="term" value="P:positive regulation of synaptic transmission, GABAergic"/>
    <property type="evidence" value="ECO:0007669"/>
    <property type="project" value="TreeGrafter"/>
</dbReference>
<protein>
    <submittedName>
        <fullName evidence="1">Uncharacterized protein</fullName>
    </submittedName>
</protein>
<dbReference type="GO" id="GO:0032224">
    <property type="term" value="P:positive regulation of synaptic transmission, cholinergic"/>
    <property type="evidence" value="ECO:0007669"/>
    <property type="project" value="TreeGrafter"/>
</dbReference>
<proteinExistence type="predicted"/>
<name>A0AAN8ZT20_HALRR</name>
<evidence type="ECO:0000313" key="1">
    <source>
        <dbReference type="EMBL" id="KAK7067386.1"/>
    </source>
</evidence>
<dbReference type="GO" id="GO:0005886">
    <property type="term" value="C:plasma membrane"/>
    <property type="evidence" value="ECO:0007669"/>
    <property type="project" value="TreeGrafter"/>
</dbReference>
<sequence length="51" mass="5855">MYGGLLARCNDETITERRECVGVFVREIFVTKMKIQARENESPPAMLVPRV</sequence>
<dbReference type="EMBL" id="JAXCGZ010018590">
    <property type="protein sequence ID" value="KAK7067386.1"/>
    <property type="molecule type" value="Genomic_DNA"/>
</dbReference>
<gene>
    <name evidence="1" type="ORF">SK128_019148</name>
</gene>
<dbReference type="GO" id="GO:0005261">
    <property type="term" value="F:monoatomic cation channel activity"/>
    <property type="evidence" value="ECO:0007669"/>
    <property type="project" value="InterPro"/>
</dbReference>
<comment type="caution">
    <text evidence="1">The sequence shown here is derived from an EMBL/GenBank/DDBJ whole genome shotgun (WGS) entry which is preliminary data.</text>
</comment>
<dbReference type="Proteomes" id="UP001381693">
    <property type="component" value="Unassembled WGS sequence"/>
</dbReference>
<organism evidence="1 2">
    <name type="scientific">Halocaridina rubra</name>
    <name type="common">Hawaiian red shrimp</name>
    <dbReference type="NCBI Taxonomy" id="373956"/>
    <lineage>
        <taxon>Eukaryota</taxon>
        <taxon>Metazoa</taxon>
        <taxon>Ecdysozoa</taxon>
        <taxon>Arthropoda</taxon>
        <taxon>Crustacea</taxon>
        <taxon>Multicrustacea</taxon>
        <taxon>Malacostraca</taxon>
        <taxon>Eumalacostraca</taxon>
        <taxon>Eucarida</taxon>
        <taxon>Decapoda</taxon>
        <taxon>Pleocyemata</taxon>
        <taxon>Caridea</taxon>
        <taxon>Atyoidea</taxon>
        <taxon>Atyidae</taxon>
        <taxon>Halocaridina</taxon>
    </lineage>
</organism>
<dbReference type="PANTHER" id="PTHR46141:SF1">
    <property type="entry name" value="SODIUM LEAK CHANNEL NALCN"/>
    <property type="match status" value="1"/>
</dbReference>
<reference evidence="1 2" key="1">
    <citation type="submission" date="2023-11" db="EMBL/GenBank/DDBJ databases">
        <title>Halocaridina rubra genome assembly.</title>
        <authorList>
            <person name="Smith C."/>
        </authorList>
    </citation>
    <scope>NUCLEOTIDE SEQUENCE [LARGE SCALE GENOMIC DNA]</scope>
    <source>
        <strain evidence="1">EP-1</strain>
        <tissue evidence="1">Whole</tissue>
    </source>
</reference>
<dbReference type="AlphaFoldDB" id="A0AAN8ZT20"/>
<accession>A0AAN8ZT20</accession>
<dbReference type="InterPro" id="IPR028823">
    <property type="entry name" value="NALCN"/>
</dbReference>